<organism evidence="2">
    <name type="scientific">hydrothermal vent metagenome</name>
    <dbReference type="NCBI Taxonomy" id="652676"/>
    <lineage>
        <taxon>unclassified sequences</taxon>
        <taxon>metagenomes</taxon>
        <taxon>ecological metagenomes</taxon>
    </lineage>
</organism>
<feature type="transmembrane region" description="Helical" evidence="1">
    <location>
        <begin position="51"/>
        <end position="69"/>
    </location>
</feature>
<protein>
    <submittedName>
        <fullName evidence="2">Uncharacterized protein</fullName>
    </submittedName>
</protein>
<keyword evidence="1" id="KW-0472">Membrane</keyword>
<keyword evidence="1" id="KW-0812">Transmembrane</keyword>
<dbReference type="AlphaFoldDB" id="A0A1W1BYV5"/>
<evidence type="ECO:0000313" key="2">
    <source>
        <dbReference type="EMBL" id="SFV58683.1"/>
    </source>
</evidence>
<feature type="transmembrane region" description="Helical" evidence="1">
    <location>
        <begin position="12"/>
        <end position="39"/>
    </location>
</feature>
<proteinExistence type="predicted"/>
<evidence type="ECO:0000256" key="1">
    <source>
        <dbReference type="SAM" id="Phobius"/>
    </source>
</evidence>
<sequence length="70" mass="7945">MFGWIGTITGIIGGLLLALNISISHFGFLFFLTSASSWIIQGLKNKDKALILLNVFFIFIDLIGIYRWFF</sequence>
<dbReference type="EMBL" id="FPHJ01000024">
    <property type="protein sequence ID" value="SFV58683.1"/>
    <property type="molecule type" value="Genomic_DNA"/>
</dbReference>
<name>A0A1W1BYV5_9ZZZZ</name>
<reference evidence="2" key="1">
    <citation type="submission" date="2016-10" db="EMBL/GenBank/DDBJ databases">
        <authorList>
            <person name="de Groot N.N."/>
        </authorList>
    </citation>
    <scope>NUCLEOTIDE SEQUENCE</scope>
</reference>
<keyword evidence="1" id="KW-1133">Transmembrane helix</keyword>
<gene>
    <name evidence="2" type="ORF">MNB_SUP05-5-1100</name>
</gene>
<accession>A0A1W1BYV5</accession>